<gene>
    <name evidence="11" type="ORF">FM101_00820</name>
</gene>
<evidence type="ECO:0000256" key="3">
    <source>
        <dbReference type="ARBA" id="ARBA00012054"/>
    </source>
</evidence>
<dbReference type="PANTHER" id="PTHR43442:SF3">
    <property type="entry name" value="GLUCONOKINASE-RELATED"/>
    <property type="match status" value="1"/>
</dbReference>
<dbReference type="InterPro" id="IPR027417">
    <property type="entry name" value="P-loop_NTPase"/>
</dbReference>
<organism evidence="11 12">
    <name type="scientific">Arthrobacter rhombi</name>
    <dbReference type="NCBI Taxonomy" id="71253"/>
    <lineage>
        <taxon>Bacteria</taxon>
        <taxon>Bacillati</taxon>
        <taxon>Actinomycetota</taxon>
        <taxon>Actinomycetes</taxon>
        <taxon>Micrococcales</taxon>
        <taxon>Micrococcaceae</taxon>
        <taxon>Arthrobacter</taxon>
    </lineage>
</organism>
<keyword evidence="7 10" id="KW-0067">ATP-binding</keyword>
<dbReference type="EMBL" id="FUHW01000004">
    <property type="protein sequence ID" value="SJM47177.1"/>
    <property type="molecule type" value="Genomic_DNA"/>
</dbReference>
<evidence type="ECO:0000256" key="8">
    <source>
        <dbReference type="ARBA" id="ARBA00023064"/>
    </source>
</evidence>
<dbReference type="InterPro" id="IPR006001">
    <property type="entry name" value="Therm_gnt_kin"/>
</dbReference>
<dbReference type="AlphaFoldDB" id="A0A1R4EU09"/>
<dbReference type="NCBIfam" id="TIGR01313">
    <property type="entry name" value="therm_gnt_kin"/>
    <property type="match status" value="1"/>
</dbReference>
<keyword evidence="5 10" id="KW-0547">Nucleotide-binding</keyword>
<evidence type="ECO:0000256" key="10">
    <source>
        <dbReference type="RuleBase" id="RU363066"/>
    </source>
</evidence>
<evidence type="ECO:0000256" key="4">
    <source>
        <dbReference type="ARBA" id="ARBA00022679"/>
    </source>
</evidence>
<comment type="pathway">
    <text evidence="1">Carbohydrate acid metabolism.</text>
</comment>
<evidence type="ECO:0000256" key="2">
    <source>
        <dbReference type="ARBA" id="ARBA00008420"/>
    </source>
</evidence>
<dbReference type="Gene3D" id="3.40.50.300">
    <property type="entry name" value="P-loop containing nucleotide triphosphate hydrolases"/>
    <property type="match status" value="1"/>
</dbReference>
<comment type="similarity">
    <text evidence="2 10">Belongs to the gluconokinase GntK/GntV family.</text>
</comment>
<dbReference type="Proteomes" id="UP000195913">
    <property type="component" value="Unassembled WGS sequence"/>
</dbReference>
<evidence type="ECO:0000256" key="6">
    <source>
        <dbReference type="ARBA" id="ARBA00022777"/>
    </source>
</evidence>
<accession>A0A1R4EU09</accession>
<comment type="catalytic activity">
    <reaction evidence="9 10">
        <text>D-gluconate + ATP = 6-phospho-D-gluconate + ADP + H(+)</text>
        <dbReference type="Rhea" id="RHEA:19433"/>
        <dbReference type="ChEBI" id="CHEBI:15378"/>
        <dbReference type="ChEBI" id="CHEBI:18391"/>
        <dbReference type="ChEBI" id="CHEBI:30616"/>
        <dbReference type="ChEBI" id="CHEBI:58759"/>
        <dbReference type="ChEBI" id="CHEBI:456216"/>
        <dbReference type="EC" id="2.7.1.12"/>
    </reaction>
</comment>
<dbReference type="FunFam" id="3.40.50.300:FF:000522">
    <property type="entry name" value="Gluconokinase"/>
    <property type="match status" value="1"/>
</dbReference>
<dbReference type="PANTHER" id="PTHR43442">
    <property type="entry name" value="GLUCONOKINASE-RELATED"/>
    <property type="match status" value="1"/>
</dbReference>
<dbReference type="GO" id="GO:0005737">
    <property type="term" value="C:cytoplasm"/>
    <property type="evidence" value="ECO:0007669"/>
    <property type="project" value="TreeGrafter"/>
</dbReference>
<dbReference type="EC" id="2.7.1.12" evidence="3 10"/>
<keyword evidence="12" id="KW-1185">Reference proteome</keyword>
<sequence>MQSVHWTAANDVLPGVNMPHQAPQPPPTHVVVMGVSASGKTTLASLLATRLGWPLAEADDFHPATNVAKMASGTPLTDDDRWPWLRTLRDWMDNIPGPGTVMTCSALKRSYRDLLREADGVVRFIHVVVDPTVLAERISVRTGHFMPGTLLPSQLSTLEPLASDEDGFTLPNDSTAEDLLTRALTSLDLEPKNSPQQ</sequence>
<evidence type="ECO:0000313" key="12">
    <source>
        <dbReference type="Proteomes" id="UP000195913"/>
    </source>
</evidence>
<evidence type="ECO:0000256" key="5">
    <source>
        <dbReference type="ARBA" id="ARBA00022741"/>
    </source>
</evidence>
<dbReference type="GO" id="GO:0019521">
    <property type="term" value="P:D-gluconate metabolic process"/>
    <property type="evidence" value="ECO:0007669"/>
    <property type="project" value="UniProtKB-KW"/>
</dbReference>
<dbReference type="GO" id="GO:0005524">
    <property type="term" value="F:ATP binding"/>
    <property type="evidence" value="ECO:0007669"/>
    <property type="project" value="UniProtKB-KW"/>
</dbReference>
<keyword evidence="8" id="KW-0311">Gluconate utilization</keyword>
<evidence type="ECO:0000256" key="7">
    <source>
        <dbReference type="ARBA" id="ARBA00022840"/>
    </source>
</evidence>
<keyword evidence="4 10" id="KW-0808">Transferase</keyword>
<proteinExistence type="inferred from homology"/>
<dbReference type="SUPFAM" id="SSF52540">
    <property type="entry name" value="P-loop containing nucleoside triphosphate hydrolases"/>
    <property type="match status" value="1"/>
</dbReference>
<evidence type="ECO:0000256" key="9">
    <source>
        <dbReference type="ARBA" id="ARBA00048090"/>
    </source>
</evidence>
<dbReference type="GO" id="GO:0046316">
    <property type="term" value="F:gluconokinase activity"/>
    <property type="evidence" value="ECO:0007669"/>
    <property type="project" value="UniProtKB-EC"/>
</dbReference>
<evidence type="ECO:0000313" key="11">
    <source>
        <dbReference type="EMBL" id="SJM47177.1"/>
    </source>
</evidence>
<reference evidence="11 12" key="1">
    <citation type="submission" date="2017-02" db="EMBL/GenBank/DDBJ databases">
        <authorList>
            <person name="Peterson S.W."/>
        </authorList>
    </citation>
    <scope>NUCLEOTIDE SEQUENCE [LARGE SCALE GENOMIC DNA]</scope>
    <source>
        <strain evidence="11 12">B Ar 00.02</strain>
    </source>
</reference>
<evidence type="ECO:0000256" key="1">
    <source>
        <dbReference type="ARBA" id="ARBA00004761"/>
    </source>
</evidence>
<keyword evidence="6 10" id="KW-0418">Kinase</keyword>
<name>A0A1R4EU09_9MICC</name>
<protein>
    <recommendedName>
        <fullName evidence="3 10">Gluconokinase</fullName>
        <ecNumber evidence="3 10">2.7.1.12</ecNumber>
    </recommendedName>
</protein>
<dbReference type="CDD" id="cd02021">
    <property type="entry name" value="GntK"/>
    <property type="match status" value="1"/>
</dbReference>